<dbReference type="SMART" id="SM00947">
    <property type="entry name" value="Pro_CA"/>
    <property type="match status" value="1"/>
</dbReference>
<evidence type="ECO:0000256" key="3">
    <source>
        <dbReference type="ARBA" id="ARBA00022833"/>
    </source>
</evidence>
<name>A0A4S8MQ49_DENBC</name>
<feature type="binding site" evidence="4">
    <location>
        <position position="38"/>
    </location>
    <ligand>
        <name>Zn(2+)</name>
        <dbReference type="ChEBI" id="CHEBI:29105"/>
    </ligand>
</feature>
<dbReference type="Pfam" id="PF00484">
    <property type="entry name" value="Pro_CA"/>
    <property type="match status" value="1"/>
</dbReference>
<dbReference type="OrthoDB" id="10248475at2759"/>
<dbReference type="Proteomes" id="UP000297245">
    <property type="component" value="Unassembled WGS sequence"/>
</dbReference>
<organism evidence="6 7">
    <name type="scientific">Dendrothele bispora (strain CBS 962.96)</name>
    <dbReference type="NCBI Taxonomy" id="1314807"/>
    <lineage>
        <taxon>Eukaryota</taxon>
        <taxon>Fungi</taxon>
        <taxon>Dikarya</taxon>
        <taxon>Basidiomycota</taxon>
        <taxon>Agaricomycotina</taxon>
        <taxon>Agaricomycetes</taxon>
        <taxon>Agaricomycetidae</taxon>
        <taxon>Agaricales</taxon>
        <taxon>Agaricales incertae sedis</taxon>
        <taxon>Dendrothele</taxon>
    </lineage>
</organism>
<feature type="binding site" evidence="4">
    <location>
        <position position="36"/>
    </location>
    <ligand>
        <name>Zn(2+)</name>
        <dbReference type="ChEBI" id="CHEBI:29105"/>
    </ligand>
</feature>
<dbReference type="CDD" id="cd03379">
    <property type="entry name" value="beta_CA_cladeD"/>
    <property type="match status" value="1"/>
</dbReference>
<dbReference type="PANTHER" id="PTHR43175">
    <property type="entry name" value="CARBONIC ANHYDRASE"/>
    <property type="match status" value="1"/>
</dbReference>
<comment type="catalytic activity">
    <reaction evidence="5">
        <text>hydrogencarbonate + H(+) = CO2 + H2O</text>
        <dbReference type="Rhea" id="RHEA:10748"/>
        <dbReference type="ChEBI" id="CHEBI:15377"/>
        <dbReference type="ChEBI" id="CHEBI:15378"/>
        <dbReference type="ChEBI" id="CHEBI:16526"/>
        <dbReference type="ChEBI" id="CHEBI:17544"/>
        <dbReference type="EC" id="4.2.1.1"/>
    </reaction>
</comment>
<evidence type="ECO:0000256" key="2">
    <source>
        <dbReference type="ARBA" id="ARBA00022723"/>
    </source>
</evidence>
<feature type="binding site" evidence="4">
    <location>
        <position position="88"/>
    </location>
    <ligand>
        <name>Zn(2+)</name>
        <dbReference type="ChEBI" id="CHEBI:29105"/>
    </ligand>
</feature>
<dbReference type="InterPro" id="IPR036874">
    <property type="entry name" value="Carbonic_anhydrase_sf"/>
</dbReference>
<comment type="similarity">
    <text evidence="1 5">Belongs to the beta-class carbonic anhydrase family.</text>
</comment>
<evidence type="ECO:0000256" key="4">
    <source>
        <dbReference type="PIRSR" id="PIRSR601765-1"/>
    </source>
</evidence>
<keyword evidence="5" id="KW-0456">Lyase</keyword>
<keyword evidence="2 4" id="KW-0479">Metal-binding</keyword>
<accession>A0A4S8MQ49</accession>
<comment type="cofactor">
    <cofactor evidence="4">
        <name>Zn(2+)</name>
        <dbReference type="ChEBI" id="CHEBI:29105"/>
    </cofactor>
    <text evidence="4">Binds 1 zinc ion per subunit.</text>
</comment>
<dbReference type="Gene3D" id="3.40.1050.10">
    <property type="entry name" value="Carbonic anhydrase"/>
    <property type="match status" value="1"/>
</dbReference>
<keyword evidence="7" id="KW-1185">Reference proteome</keyword>
<dbReference type="EMBL" id="ML179051">
    <property type="protein sequence ID" value="THV05157.1"/>
    <property type="molecule type" value="Genomic_DNA"/>
</dbReference>
<gene>
    <name evidence="6" type="ORF">K435DRAFT_713762</name>
</gene>
<dbReference type="EC" id="4.2.1.1" evidence="5"/>
<evidence type="ECO:0000313" key="7">
    <source>
        <dbReference type="Proteomes" id="UP000297245"/>
    </source>
</evidence>
<evidence type="ECO:0000256" key="1">
    <source>
        <dbReference type="ARBA" id="ARBA00006217"/>
    </source>
</evidence>
<sequence>MSAHKDFAANNQKYVETFKSGDLPIPPSKKLLVVTCMDARIDAFSSLGLNLGEAHVVRNAGGRVQDAIRSIIISQRLLGTREIAVFHHTGCGMLTFSTPQLREIVKKDAAPEHATDIAQVVDQTNFLEFTDLEQSVKDDVEFLKGNSLLLKDTTVTGWIYDVHDGKVKQVA</sequence>
<dbReference type="GO" id="GO:0008270">
    <property type="term" value="F:zinc ion binding"/>
    <property type="evidence" value="ECO:0007669"/>
    <property type="project" value="UniProtKB-UniRule"/>
</dbReference>
<keyword evidence="3 4" id="KW-0862">Zinc</keyword>
<dbReference type="AlphaFoldDB" id="A0A4S8MQ49"/>
<evidence type="ECO:0000256" key="5">
    <source>
        <dbReference type="RuleBase" id="RU003956"/>
    </source>
</evidence>
<proteinExistence type="inferred from homology"/>
<comment type="function">
    <text evidence="5">Reversible hydration of carbon dioxide.</text>
</comment>
<reference evidence="6 7" key="1">
    <citation type="journal article" date="2019" name="Nat. Ecol. Evol.">
        <title>Megaphylogeny resolves global patterns of mushroom evolution.</title>
        <authorList>
            <person name="Varga T."/>
            <person name="Krizsan K."/>
            <person name="Foldi C."/>
            <person name="Dima B."/>
            <person name="Sanchez-Garcia M."/>
            <person name="Sanchez-Ramirez S."/>
            <person name="Szollosi G.J."/>
            <person name="Szarkandi J.G."/>
            <person name="Papp V."/>
            <person name="Albert L."/>
            <person name="Andreopoulos W."/>
            <person name="Angelini C."/>
            <person name="Antonin V."/>
            <person name="Barry K.W."/>
            <person name="Bougher N.L."/>
            <person name="Buchanan P."/>
            <person name="Buyck B."/>
            <person name="Bense V."/>
            <person name="Catcheside P."/>
            <person name="Chovatia M."/>
            <person name="Cooper J."/>
            <person name="Damon W."/>
            <person name="Desjardin D."/>
            <person name="Finy P."/>
            <person name="Geml J."/>
            <person name="Haridas S."/>
            <person name="Hughes K."/>
            <person name="Justo A."/>
            <person name="Karasinski D."/>
            <person name="Kautmanova I."/>
            <person name="Kiss B."/>
            <person name="Kocsube S."/>
            <person name="Kotiranta H."/>
            <person name="LaButti K.M."/>
            <person name="Lechner B.E."/>
            <person name="Liimatainen K."/>
            <person name="Lipzen A."/>
            <person name="Lukacs Z."/>
            <person name="Mihaltcheva S."/>
            <person name="Morgado L.N."/>
            <person name="Niskanen T."/>
            <person name="Noordeloos M.E."/>
            <person name="Ohm R.A."/>
            <person name="Ortiz-Santana B."/>
            <person name="Ovrebo C."/>
            <person name="Racz N."/>
            <person name="Riley R."/>
            <person name="Savchenko A."/>
            <person name="Shiryaev A."/>
            <person name="Soop K."/>
            <person name="Spirin V."/>
            <person name="Szebenyi C."/>
            <person name="Tomsovsky M."/>
            <person name="Tulloss R.E."/>
            <person name="Uehling J."/>
            <person name="Grigoriev I.V."/>
            <person name="Vagvolgyi C."/>
            <person name="Papp T."/>
            <person name="Martin F.M."/>
            <person name="Miettinen O."/>
            <person name="Hibbett D.S."/>
            <person name="Nagy L.G."/>
        </authorList>
    </citation>
    <scope>NUCLEOTIDE SEQUENCE [LARGE SCALE GENOMIC DNA]</scope>
    <source>
        <strain evidence="6 7">CBS 962.96</strain>
    </source>
</reference>
<dbReference type="InterPro" id="IPR001765">
    <property type="entry name" value="Carbonic_anhydrase"/>
</dbReference>
<protein>
    <recommendedName>
        <fullName evidence="5">Carbonic anhydrase</fullName>
        <ecNumber evidence="5">4.2.1.1</ecNumber>
    </recommendedName>
    <alternativeName>
        <fullName evidence="5">Carbonate dehydratase</fullName>
    </alternativeName>
</protein>
<feature type="binding site" evidence="4">
    <location>
        <position position="91"/>
    </location>
    <ligand>
        <name>Zn(2+)</name>
        <dbReference type="ChEBI" id="CHEBI:29105"/>
    </ligand>
</feature>
<evidence type="ECO:0000313" key="6">
    <source>
        <dbReference type="EMBL" id="THV05157.1"/>
    </source>
</evidence>
<dbReference type="GO" id="GO:0004089">
    <property type="term" value="F:carbonate dehydratase activity"/>
    <property type="evidence" value="ECO:0007669"/>
    <property type="project" value="UniProtKB-UniRule"/>
</dbReference>
<dbReference type="PANTHER" id="PTHR43175:SF3">
    <property type="entry name" value="CARBON DISULFIDE HYDROLASE"/>
    <property type="match status" value="1"/>
</dbReference>
<dbReference type="SUPFAM" id="SSF53056">
    <property type="entry name" value="beta-carbonic anhydrase, cab"/>
    <property type="match status" value="1"/>
</dbReference>